<dbReference type="InterPro" id="IPR050490">
    <property type="entry name" value="Bact_solute-bd_prot1"/>
</dbReference>
<dbReference type="OrthoDB" id="9808332at2"/>
<evidence type="ECO:0000313" key="4">
    <source>
        <dbReference type="Proteomes" id="UP000008457"/>
    </source>
</evidence>
<keyword evidence="2" id="KW-0732">Signal</keyword>
<dbReference type="PANTHER" id="PTHR43649">
    <property type="entry name" value="ARABINOSE-BINDING PROTEIN-RELATED"/>
    <property type="match status" value="1"/>
</dbReference>
<reference evidence="3 4" key="2">
    <citation type="journal article" date="2011" name="Stand. Genomic Sci.">
        <title>Complete genome sequence of Mahella australiensis type strain (50-1 BON).</title>
        <authorList>
            <person name="Sikorski J."/>
            <person name="Teshima H."/>
            <person name="Nolan M."/>
            <person name="Lucas S."/>
            <person name="Hammon N."/>
            <person name="Deshpande S."/>
            <person name="Cheng J.F."/>
            <person name="Pitluck S."/>
            <person name="Liolios K."/>
            <person name="Pagani I."/>
            <person name="Ivanova N."/>
            <person name="Huntemann M."/>
            <person name="Mavromatis K."/>
            <person name="Ovchinikova G."/>
            <person name="Pati A."/>
            <person name="Tapia R."/>
            <person name="Han C."/>
            <person name="Goodwin L."/>
            <person name="Chen A."/>
            <person name="Palaniappan K."/>
            <person name="Land M."/>
            <person name="Hauser L."/>
            <person name="Ngatchou-Djao O.D."/>
            <person name="Rohde M."/>
            <person name="Pukall R."/>
            <person name="Spring S."/>
            <person name="Abt B."/>
            <person name="Goker M."/>
            <person name="Detter J.C."/>
            <person name="Woyke T."/>
            <person name="Bristow J."/>
            <person name="Markowitz V."/>
            <person name="Hugenholtz P."/>
            <person name="Eisen J.A."/>
            <person name="Kyrpides N.C."/>
            <person name="Klenk H.P."/>
            <person name="Lapidus A."/>
        </authorList>
    </citation>
    <scope>NUCLEOTIDE SEQUENCE [LARGE SCALE GENOMIC DNA]</scope>
    <source>
        <strain evidence="4">DSM 15567 / CIP 107919 / 50-1 BON</strain>
    </source>
</reference>
<dbReference type="AlphaFoldDB" id="F3ZVI5"/>
<dbReference type="InterPro" id="IPR006059">
    <property type="entry name" value="SBP"/>
</dbReference>
<feature type="chain" id="PRO_5003305581" evidence="2">
    <location>
        <begin position="31"/>
        <end position="451"/>
    </location>
</feature>
<protein>
    <submittedName>
        <fullName evidence="3">Extracellular solute-binding protein family 1</fullName>
    </submittedName>
</protein>
<dbReference type="Gene3D" id="3.40.190.10">
    <property type="entry name" value="Periplasmic binding protein-like II"/>
    <property type="match status" value="1"/>
</dbReference>
<evidence type="ECO:0000313" key="3">
    <source>
        <dbReference type="EMBL" id="AEE96347.1"/>
    </source>
</evidence>
<proteinExistence type="predicted"/>
<feature type="signal peptide" evidence="2">
    <location>
        <begin position="1"/>
        <end position="30"/>
    </location>
</feature>
<dbReference type="HOGENOM" id="CLU_031285_10_5_9"/>
<keyword evidence="4" id="KW-1185">Reference proteome</keyword>
<evidence type="ECO:0000256" key="1">
    <source>
        <dbReference type="SAM" id="MobiDB-lite"/>
    </source>
</evidence>
<gene>
    <name evidence="3" type="ordered locus">Mahau_1150</name>
</gene>
<feature type="region of interest" description="Disordered" evidence="1">
    <location>
        <begin position="30"/>
        <end position="52"/>
    </location>
</feature>
<dbReference type="Proteomes" id="UP000008457">
    <property type="component" value="Chromosome"/>
</dbReference>
<dbReference type="CDD" id="cd13585">
    <property type="entry name" value="PBP2_TMBP_like"/>
    <property type="match status" value="1"/>
</dbReference>
<dbReference type="eggNOG" id="COG2182">
    <property type="taxonomic scope" value="Bacteria"/>
</dbReference>
<feature type="compositionally biased region" description="Low complexity" evidence="1">
    <location>
        <begin position="32"/>
        <end position="48"/>
    </location>
</feature>
<dbReference type="RefSeq" id="WP_013780777.1">
    <property type="nucleotide sequence ID" value="NC_015520.1"/>
</dbReference>
<dbReference type="STRING" id="697281.Mahau_1150"/>
<sequence length="451" mass="49818">MFNKKLVAAILAAVLLLSVVLVGCSGGSKAPSSSNGQGQNNGQTDNNNAASSGEKVTITWSTWGNPGELQRFQELNAEYMKLHPNVTIKFMPVPSGYDDKILTQVAGGTAPDAFYASETLTRKLIKQGKIEELDSYLDNSSKLKKDEFIPVLLEMAQKDGKTYGLPVDCNPWVLYYNADLIKSVGMKTPQEYYDEGQWTWDIFSQITSKLVAAGKKGYILENSWGNVYSWLASNDGKAEIYSEDGKKYLLDSQKNMEGLKFLSDNINKGNITYAGSLPQGQGPDAMFMSGQVGFTSFGRWTVPIFKKVSFNWDVIPFPTKDGSKDPQSGIAQAFMVINSSAKNKQAAWEFVEYFNGKEGQTFRLKGNGNAVPSIFGIDEVVTSDTKPDHSEYFINQRNNGFAPFVPEMGVPEVQKDIWDNLDLVWLKKATVEDTVPKIVKSVNDKLANAEP</sequence>
<dbReference type="PANTHER" id="PTHR43649:SF12">
    <property type="entry name" value="DIACETYLCHITOBIOSE BINDING PROTEIN DASA"/>
    <property type="match status" value="1"/>
</dbReference>
<dbReference type="SUPFAM" id="SSF53850">
    <property type="entry name" value="Periplasmic binding protein-like II"/>
    <property type="match status" value="1"/>
</dbReference>
<dbReference type="EMBL" id="CP002360">
    <property type="protein sequence ID" value="AEE96347.1"/>
    <property type="molecule type" value="Genomic_DNA"/>
</dbReference>
<reference evidence="4" key="1">
    <citation type="submission" date="2010-11" db="EMBL/GenBank/DDBJ databases">
        <title>The complete genome of Mahella australiensis DSM 15567.</title>
        <authorList>
            <consortium name="US DOE Joint Genome Institute (JGI-PGF)"/>
            <person name="Lucas S."/>
            <person name="Copeland A."/>
            <person name="Lapidus A."/>
            <person name="Bruce D."/>
            <person name="Goodwin L."/>
            <person name="Pitluck S."/>
            <person name="Kyrpides N."/>
            <person name="Mavromatis K."/>
            <person name="Pagani I."/>
            <person name="Ivanova N."/>
            <person name="Teshima H."/>
            <person name="Brettin T."/>
            <person name="Detter J.C."/>
            <person name="Han C."/>
            <person name="Tapia R."/>
            <person name="Land M."/>
            <person name="Hauser L."/>
            <person name="Markowitz V."/>
            <person name="Cheng J.-F."/>
            <person name="Hugenholtz P."/>
            <person name="Woyke T."/>
            <person name="Wu D."/>
            <person name="Spring S."/>
            <person name="Pukall R."/>
            <person name="Steenblock K."/>
            <person name="Schneider S."/>
            <person name="Klenk H.-P."/>
            <person name="Eisen J.A."/>
        </authorList>
    </citation>
    <scope>NUCLEOTIDE SEQUENCE [LARGE SCALE GENOMIC DNA]</scope>
    <source>
        <strain evidence="4">DSM 15567 / CIP 107919 / 50-1 BON</strain>
    </source>
</reference>
<dbReference type="PROSITE" id="PS51257">
    <property type="entry name" value="PROKAR_LIPOPROTEIN"/>
    <property type="match status" value="1"/>
</dbReference>
<organism evidence="3 4">
    <name type="scientific">Mahella australiensis (strain DSM 15567 / CIP 107919 / 50-1 BON)</name>
    <dbReference type="NCBI Taxonomy" id="697281"/>
    <lineage>
        <taxon>Bacteria</taxon>
        <taxon>Bacillati</taxon>
        <taxon>Bacillota</taxon>
        <taxon>Clostridia</taxon>
        <taxon>Thermoanaerobacterales</taxon>
        <taxon>Thermoanaerobacterales Family IV. Incertae Sedis</taxon>
        <taxon>Mahella</taxon>
    </lineage>
</organism>
<dbReference type="KEGG" id="mas:Mahau_1150"/>
<evidence type="ECO:0000256" key="2">
    <source>
        <dbReference type="SAM" id="SignalP"/>
    </source>
</evidence>
<name>F3ZVI5_MAHA5</name>
<dbReference type="Pfam" id="PF01547">
    <property type="entry name" value="SBP_bac_1"/>
    <property type="match status" value="1"/>
</dbReference>
<accession>F3ZVI5</accession>